<feature type="region of interest" description="Disordered" evidence="1">
    <location>
        <begin position="386"/>
        <end position="408"/>
    </location>
</feature>
<dbReference type="AlphaFoldDB" id="A0A5N5J8Q1"/>
<evidence type="ECO:0000313" key="4">
    <source>
        <dbReference type="Proteomes" id="UP000327468"/>
    </source>
</evidence>
<keyword evidence="4" id="KW-1185">Reference proteome</keyword>
<evidence type="ECO:0000313" key="3">
    <source>
        <dbReference type="EMBL" id="KAB5515272.1"/>
    </source>
</evidence>
<dbReference type="PANTHER" id="PTHR46944:SF1">
    <property type="entry name" value="RHO GUANINE NUCLEOTIDE EXCHANGE FACTOR 33"/>
    <property type="match status" value="1"/>
</dbReference>
<dbReference type="InterPro" id="IPR035899">
    <property type="entry name" value="DBL_dom_sf"/>
</dbReference>
<feature type="region of interest" description="Disordered" evidence="1">
    <location>
        <begin position="560"/>
        <end position="608"/>
    </location>
</feature>
<feature type="compositionally biased region" description="Polar residues" evidence="1">
    <location>
        <begin position="666"/>
        <end position="689"/>
    </location>
</feature>
<dbReference type="Gene3D" id="1.20.900.10">
    <property type="entry name" value="Dbl homology (DH) domain"/>
    <property type="match status" value="1"/>
</dbReference>
<evidence type="ECO:0000259" key="2">
    <source>
        <dbReference type="PROSITE" id="PS50010"/>
    </source>
</evidence>
<gene>
    <name evidence="3" type="ORF">PHYPO_G00250300</name>
</gene>
<feature type="compositionally biased region" description="Acidic residues" evidence="1">
    <location>
        <begin position="571"/>
        <end position="582"/>
    </location>
</feature>
<evidence type="ECO:0000256" key="1">
    <source>
        <dbReference type="SAM" id="MobiDB-lite"/>
    </source>
</evidence>
<feature type="region of interest" description="Disordered" evidence="1">
    <location>
        <begin position="652"/>
        <end position="715"/>
    </location>
</feature>
<feature type="region of interest" description="Disordered" evidence="1">
    <location>
        <begin position="117"/>
        <end position="137"/>
    </location>
</feature>
<dbReference type="InterPro" id="IPR000219">
    <property type="entry name" value="DH_dom"/>
</dbReference>
<dbReference type="Proteomes" id="UP000327468">
    <property type="component" value="Unassembled WGS sequence"/>
</dbReference>
<dbReference type="InterPro" id="IPR042849">
    <property type="entry name" value="ARHGEF33"/>
</dbReference>
<name>A0A5N5J8Q1_PANHP</name>
<proteinExistence type="predicted"/>
<protein>
    <recommendedName>
        <fullName evidence="2">DH domain-containing protein</fullName>
    </recommendedName>
</protein>
<feature type="domain" description="DH" evidence="2">
    <location>
        <begin position="201"/>
        <end position="378"/>
    </location>
</feature>
<reference evidence="3 4" key="1">
    <citation type="submission" date="2019-06" db="EMBL/GenBank/DDBJ databases">
        <title>A chromosome-scale genome assembly of the striped catfish, Pangasianodon hypophthalmus.</title>
        <authorList>
            <person name="Wen M."/>
            <person name="Zahm M."/>
            <person name="Roques C."/>
            <person name="Cabau C."/>
            <person name="Klopp C."/>
            <person name="Donnadieu C."/>
            <person name="Jouanno E."/>
            <person name="Avarre J.-C."/>
            <person name="Campet M."/>
            <person name="Ha T.T.T."/>
            <person name="Dugue R."/>
            <person name="Lampietro C."/>
            <person name="Louis A."/>
            <person name="Herpin A."/>
            <person name="Echchiki A."/>
            <person name="Berthelot C."/>
            <person name="Parey E."/>
            <person name="Roest-Crollius H."/>
            <person name="Braasch I."/>
            <person name="Postlethwait J."/>
            <person name="Bobe J."/>
            <person name="Montfort J."/>
            <person name="Bouchez O."/>
            <person name="Begum T."/>
            <person name="Schartl M."/>
            <person name="Guiguen Y."/>
        </authorList>
    </citation>
    <scope>NUCLEOTIDE SEQUENCE [LARGE SCALE GENOMIC DNA]</scope>
    <source>
        <strain evidence="3 4">Indonesia</strain>
        <tissue evidence="3">Blood</tissue>
    </source>
</reference>
<organism evidence="3 4">
    <name type="scientific">Pangasianodon hypophthalmus</name>
    <name type="common">Striped catfish</name>
    <name type="synonym">Helicophagus hypophthalmus</name>
    <dbReference type="NCBI Taxonomy" id="310915"/>
    <lineage>
        <taxon>Eukaryota</taxon>
        <taxon>Metazoa</taxon>
        <taxon>Chordata</taxon>
        <taxon>Craniata</taxon>
        <taxon>Vertebrata</taxon>
        <taxon>Euteleostomi</taxon>
        <taxon>Actinopterygii</taxon>
        <taxon>Neopterygii</taxon>
        <taxon>Teleostei</taxon>
        <taxon>Ostariophysi</taxon>
        <taxon>Siluriformes</taxon>
        <taxon>Pangasiidae</taxon>
        <taxon>Pangasianodon</taxon>
    </lineage>
</organism>
<dbReference type="GO" id="GO:0005085">
    <property type="term" value="F:guanyl-nucleotide exchange factor activity"/>
    <property type="evidence" value="ECO:0007669"/>
    <property type="project" value="InterPro"/>
</dbReference>
<dbReference type="Pfam" id="PF00621">
    <property type="entry name" value="RhoGEF"/>
    <property type="match status" value="1"/>
</dbReference>
<dbReference type="SUPFAM" id="SSF48065">
    <property type="entry name" value="DBL homology domain (DH-domain)"/>
    <property type="match status" value="1"/>
</dbReference>
<accession>A0A5N5J8Q1</accession>
<dbReference type="PROSITE" id="PS50010">
    <property type="entry name" value="DH_2"/>
    <property type="match status" value="1"/>
</dbReference>
<dbReference type="PANTHER" id="PTHR46944">
    <property type="entry name" value="RHO GUANINE NUCLEOTIDE EXCHANGE FACTOR 33"/>
    <property type="match status" value="1"/>
</dbReference>
<comment type="caution">
    <text evidence="3">The sequence shown here is derived from an EMBL/GenBank/DDBJ whole genome shotgun (WGS) entry which is preliminary data.</text>
</comment>
<sequence length="715" mass="79132">MKEGVELFGEYHFLHQGIRWQGNLLQRMKSHEGELVREISKLQAMVLELRSGFSRALLELNQIQLGDTELQNQLEETRHGCNKRTLHLETLVLTLKEELEEIRCQIRQLCDEQVKSEQTNSNTGAQSDSAPGCSGVKDVSSTNGIKNGNEVTVAPPLCTAGGALLLHCYLQGLWAGHNSGESSSHVSLRGEGASSCTQTGRRQRVSISLLKSEWDYFSKLNLLQEKYRTPSSNHTETHKVFVRHVDEMLQRHLLFRNSLQEKLSGDEQNRALGDAFLKLTTQDNSAFCDAYLGYTAALATILTTEFSRDPTDKPHNTQEEGEKFRLLSLLLAPVTRLHTYLNTVQVLLSCSSSEHSDWRSLHNTNQVLRNLYTRCHMTLERAGRWTDGAGRPNEGAESANGLSSRCGSESPECARSAFTKYRANGHQREPHYLTVPRPLLTPAGILRNSRERVCEPPPPAGWTESCVWDFRAVECRPVPARRPQNLFLNPGAPGELPGSIPTLKSPSGLAERLCGSPGPDGRVCRSDACALPQRIDDADTDADVGDASVFDYSSVTTCSPDDTLELRGRDEDEEDDEEEDSEIPVLLKPSYTHTHTHSGGGSQREGSVCTRWQIPRAAPLPPEVCVAGSGTGRRPANHRRKIPTRAFRPIWDAPFKQGDGAPAKENTVSFSSTDQIINPQRPTDSSRSVYRSVCGGERDGLWNDSDDSEGPCSNV</sequence>
<dbReference type="EMBL" id="VFJC01000037">
    <property type="protein sequence ID" value="KAB5515272.1"/>
    <property type="molecule type" value="Genomic_DNA"/>
</dbReference>
<feature type="compositionally biased region" description="Polar residues" evidence="1">
    <location>
        <begin position="117"/>
        <end position="129"/>
    </location>
</feature>